<dbReference type="Pfam" id="PF17802">
    <property type="entry name" value="SpaA"/>
    <property type="match status" value="1"/>
</dbReference>
<accession>A0ABW4DP35</accession>
<dbReference type="PROSITE" id="PS50847">
    <property type="entry name" value="GRAM_POS_ANCHORING"/>
    <property type="match status" value="1"/>
</dbReference>
<name>A0ABW4DP35_9LACO</name>
<protein>
    <submittedName>
        <fullName evidence="8">VaFE repeat-containing surface-anchored protein</fullName>
    </submittedName>
</protein>
<dbReference type="Gene3D" id="2.60.40.10">
    <property type="entry name" value="Immunoglobulins"/>
    <property type="match status" value="1"/>
</dbReference>
<dbReference type="Pfam" id="PF00746">
    <property type="entry name" value="Gram_pos_anchor"/>
    <property type="match status" value="1"/>
</dbReference>
<dbReference type="Gene3D" id="2.60.40.3930">
    <property type="match status" value="4"/>
</dbReference>
<feature type="chain" id="PRO_5046165369" evidence="6">
    <location>
        <begin position="28"/>
        <end position="895"/>
    </location>
</feature>
<dbReference type="NCBIfam" id="TIGR01167">
    <property type="entry name" value="LPXTG_anchor"/>
    <property type="match status" value="1"/>
</dbReference>
<dbReference type="InterPro" id="IPR013783">
    <property type="entry name" value="Ig-like_fold"/>
</dbReference>
<evidence type="ECO:0000256" key="3">
    <source>
        <dbReference type="ARBA" id="ARBA00022729"/>
    </source>
</evidence>
<gene>
    <name evidence="8" type="ORF">ACFQ4L_02700</name>
</gene>
<evidence type="ECO:0000256" key="4">
    <source>
        <dbReference type="ARBA" id="ARBA00023088"/>
    </source>
</evidence>
<dbReference type="Pfam" id="PF18202">
    <property type="entry name" value="TQ"/>
    <property type="match status" value="4"/>
</dbReference>
<keyword evidence="5" id="KW-1133">Transmembrane helix</keyword>
<reference evidence="9" key="1">
    <citation type="journal article" date="2019" name="Int. J. Syst. Evol. Microbiol.">
        <title>The Global Catalogue of Microorganisms (GCM) 10K type strain sequencing project: providing services to taxonomists for standard genome sequencing and annotation.</title>
        <authorList>
            <consortium name="The Broad Institute Genomics Platform"/>
            <consortium name="The Broad Institute Genome Sequencing Center for Infectious Disease"/>
            <person name="Wu L."/>
            <person name="Ma J."/>
        </authorList>
    </citation>
    <scope>NUCLEOTIDE SEQUENCE [LARGE SCALE GENOMIC DNA]</scope>
    <source>
        <strain evidence="9">CCM 8951</strain>
    </source>
</reference>
<keyword evidence="5" id="KW-0812">Transmembrane</keyword>
<proteinExistence type="predicted"/>
<evidence type="ECO:0000256" key="1">
    <source>
        <dbReference type="ARBA" id="ARBA00022512"/>
    </source>
</evidence>
<evidence type="ECO:0000256" key="2">
    <source>
        <dbReference type="ARBA" id="ARBA00022525"/>
    </source>
</evidence>
<dbReference type="RefSeq" id="WP_125576400.1">
    <property type="nucleotide sequence ID" value="NZ_JBHTOF010000022.1"/>
</dbReference>
<evidence type="ECO:0000256" key="5">
    <source>
        <dbReference type="SAM" id="Phobius"/>
    </source>
</evidence>
<comment type="caution">
    <text evidence="8">The sequence shown here is derived from an EMBL/GenBank/DDBJ whole genome shotgun (WGS) entry which is preliminary data.</text>
</comment>
<dbReference type="Pfam" id="PF08341">
    <property type="entry name" value="TED"/>
    <property type="match status" value="1"/>
</dbReference>
<dbReference type="EMBL" id="JBHTOF010000022">
    <property type="protein sequence ID" value="MFD1465000.1"/>
    <property type="molecule type" value="Genomic_DNA"/>
</dbReference>
<dbReference type="InterPro" id="IPR013552">
    <property type="entry name" value="Thioester_dom"/>
</dbReference>
<dbReference type="InterPro" id="IPR041033">
    <property type="entry name" value="SpaA_PFL_dom_1"/>
</dbReference>
<keyword evidence="3 6" id="KW-0732">Signal</keyword>
<dbReference type="InterPro" id="IPR041100">
    <property type="entry name" value="TQ"/>
</dbReference>
<dbReference type="Proteomes" id="UP001597244">
    <property type="component" value="Unassembled WGS sequence"/>
</dbReference>
<sequence length="895" mass="96258">MNQKLMKAHSFKRPLLVIIAFLSVLMAAFVSQETTTKAATVDLSYGAGYESNIYTHWTNTNGKTIDEGTFMYKKIDGREVFCVDLGGSLDFPTNPGYVSKPITSELYQKLSAIAYYGWYSNTTTTDPNKTMFTQWMIWETLGNKLNSVDDAGYRANYRAFKAMVNPKVAAYNKLPSFAGKTIDLQAGKSTTLTDANGVLNTYNVSATTNTSGATYKVSGNTLTITAGASAIKSGTLSFRKNIAAAYQGSALLYTKAGYQDVASMKLDPLIGEYKVNVNIISETTVDLQKTDVETGAALSGVTFAFTRDGKDAGAYTTDATGKITFKKSFDQMLGKWTYKEVKTVAGYELDSKVYEFVIGNEDIGKTISLKATNKRLPVTIGTTALGEAEHKNDALSKVTINDTVTYKNLVVGKTYTISGVLMDKVTGKAVLVNGKQVIASKTFVATQANGSIVIPFTFDASGLQGHSVVAFESVSSEDKQLTTHADINDGGQTVEFPKVGFHTTAMGEADHKNDALSNVTINDTVAYTNLTVGKTYTVKGVLMDKATGKPVLVNGKQVTAEKTFAATSVNGSVVITFVFDATGLQGHSVVAFESLYRDGTKLGTHADIDDDGQTVEFPKVDLHTTAVGEDKHKNDALSKVTINDTVAYTNLTVGKTYTVKGVLMDKVTGKPVLVNGKQVTSVKTFVAKSVNGSVVVTFVFDATGLQGHSVVAFESLYRDGVKLGTHADINDTNQTVEFPKVEVKTTATRNGKKIVTAAKQMTVTDVVEYKGLTVGKTYTVKGRLIDKKTGKVIATKEITFVAKTANGSVEIKFAFDGSNLGGHDVVAFEDLYRDGVKLGSHADINDQGQTVHINEVPKITLPQTGEKTNLWLSAIGIGILVFAIGAFLFFKRQTK</sequence>
<keyword evidence="9" id="KW-1185">Reference proteome</keyword>
<feature type="domain" description="Gram-positive cocci surface proteins LPxTG" evidence="7">
    <location>
        <begin position="861"/>
        <end position="895"/>
    </location>
</feature>
<evidence type="ECO:0000313" key="8">
    <source>
        <dbReference type="EMBL" id="MFD1465000.1"/>
    </source>
</evidence>
<evidence type="ECO:0000313" key="9">
    <source>
        <dbReference type="Proteomes" id="UP001597244"/>
    </source>
</evidence>
<keyword evidence="4" id="KW-0572">Peptidoglycan-anchor</keyword>
<keyword evidence="2" id="KW-0964">Secreted</keyword>
<keyword evidence="1" id="KW-0134">Cell wall</keyword>
<dbReference type="InterPro" id="IPR019931">
    <property type="entry name" value="LPXTG_anchor"/>
</dbReference>
<evidence type="ECO:0000256" key="6">
    <source>
        <dbReference type="SAM" id="SignalP"/>
    </source>
</evidence>
<organism evidence="8 9">
    <name type="scientific">Lapidilactobacillus mulanensis</name>
    <dbReference type="NCBI Taxonomy" id="2485999"/>
    <lineage>
        <taxon>Bacteria</taxon>
        <taxon>Bacillati</taxon>
        <taxon>Bacillota</taxon>
        <taxon>Bacilli</taxon>
        <taxon>Lactobacillales</taxon>
        <taxon>Lactobacillaceae</taxon>
        <taxon>Lapidilactobacillus</taxon>
    </lineage>
</organism>
<keyword evidence="5" id="KW-0472">Membrane</keyword>
<evidence type="ECO:0000259" key="7">
    <source>
        <dbReference type="PROSITE" id="PS50847"/>
    </source>
</evidence>
<dbReference type="NCBIfam" id="NF033903">
    <property type="entry name" value="VaFE_rpt"/>
    <property type="match status" value="4"/>
</dbReference>
<feature type="transmembrane region" description="Helical" evidence="5">
    <location>
        <begin position="870"/>
        <end position="890"/>
    </location>
</feature>
<feature type="signal peptide" evidence="6">
    <location>
        <begin position="1"/>
        <end position="27"/>
    </location>
</feature>